<comment type="caution">
    <text evidence="1">The sequence shown here is derived from an EMBL/GenBank/DDBJ whole genome shotgun (WGS) entry which is preliminary data.</text>
</comment>
<keyword evidence="2" id="KW-1185">Reference proteome</keyword>
<evidence type="ECO:0000313" key="1">
    <source>
        <dbReference type="EMBL" id="TCO83388.1"/>
    </source>
</evidence>
<protein>
    <submittedName>
        <fullName evidence="1">Uncharacterized protein</fullName>
    </submittedName>
</protein>
<name>A0A4V2SDG4_9GAMM</name>
<accession>A0A4V2SDG4</accession>
<gene>
    <name evidence="1" type="ORF">EV699_10286</name>
</gene>
<dbReference type="EMBL" id="SLWY01000002">
    <property type="protein sequence ID" value="TCO83388.1"/>
    <property type="molecule type" value="Genomic_DNA"/>
</dbReference>
<organism evidence="1 2">
    <name type="scientific">Plasticicumulans lactativorans</name>
    <dbReference type="NCBI Taxonomy" id="1133106"/>
    <lineage>
        <taxon>Bacteria</taxon>
        <taxon>Pseudomonadati</taxon>
        <taxon>Pseudomonadota</taxon>
        <taxon>Gammaproteobacteria</taxon>
        <taxon>Candidatus Competibacteraceae</taxon>
        <taxon>Plasticicumulans</taxon>
    </lineage>
</organism>
<proteinExistence type="predicted"/>
<dbReference type="Proteomes" id="UP000295765">
    <property type="component" value="Unassembled WGS sequence"/>
</dbReference>
<sequence>MSEAVREWRFYLDDMIGFAEKVLVYTEGLGSGGLRSQ</sequence>
<reference evidence="1 2" key="1">
    <citation type="submission" date="2019-03" db="EMBL/GenBank/DDBJ databases">
        <title>Genomic Encyclopedia of Type Strains, Phase IV (KMG-IV): sequencing the most valuable type-strain genomes for metagenomic binning, comparative biology and taxonomic classification.</title>
        <authorList>
            <person name="Goeker M."/>
        </authorList>
    </citation>
    <scope>NUCLEOTIDE SEQUENCE [LARGE SCALE GENOMIC DNA]</scope>
    <source>
        <strain evidence="1 2">DSM 25287</strain>
    </source>
</reference>
<dbReference type="AlphaFoldDB" id="A0A4V2SDG4"/>
<evidence type="ECO:0000313" key="2">
    <source>
        <dbReference type="Proteomes" id="UP000295765"/>
    </source>
</evidence>